<evidence type="ECO:0000259" key="5">
    <source>
        <dbReference type="Pfam" id="PF25954"/>
    </source>
</evidence>
<evidence type="ECO:0000313" key="7">
    <source>
        <dbReference type="Proteomes" id="UP000199206"/>
    </source>
</evidence>
<accession>A0A1H8F8G6</accession>
<dbReference type="Gene3D" id="2.40.30.170">
    <property type="match status" value="1"/>
</dbReference>
<evidence type="ECO:0000256" key="2">
    <source>
        <dbReference type="SAM" id="Phobius"/>
    </source>
</evidence>
<dbReference type="STRING" id="1166340.SAMN05192583_2454"/>
<evidence type="ECO:0000259" key="4">
    <source>
        <dbReference type="Pfam" id="PF25917"/>
    </source>
</evidence>
<dbReference type="AlphaFoldDB" id="A0A1H8F8G6"/>
<dbReference type="Pfam" id="PF25954">
    <property type="entry name" value="Beta-barrel_RND_2"/>
    <property type="match status" value="1"/>
</dbReference>
<keyword evidence="7" id="KW-1185">Reference proteome</keyword>
<name>A0A1H8F8G6_9SPHN</name>
<keyword evidence="2" id="KW-0812">Transmembrane</keyword>
<evidence type="ECO:0000256" key="1">
    <source>
        <dbReference type="SAM" id="MobiDB-lite"/>
    </source>
</evidence>
<gene>
    <name evidence="6" type="ORF">SAMN05192583_2454</name>
</gene>
<dbReference type="OrthoDB" id="9811754at2"/>
<evidence type="ECO:0000259" key="3">
    <source>
        <dbReference type="Pfam" id="PF25876"/>
    </source>
</evidence>
<feature type="domain" description="Multidrug resistance protein MdtA-like alpha-helical hairpin" evidence="3">
    <location>
        <begin position="179"/>
        <end position="239"/>
    </location>
</feature>
<dbReference type="PANTHER" id="PTHR30386">
    <property type="entry name" value="MEMBRANE FUSION SUBUNIT OF EMRAB-TOLC MULTIDRUG EFFLUX PUMP"/>
    <property type="match status" value="1"/>
</dbReference>
<dbReference type="Pfam" id="PF25917">
    <property type="entry name" value="BSH_RND"/>
    <property type="match status" value="1"/>
</dbReference>
<dbReference type="Pfam" id="PF25876">
    <property type="entry name" value="HH_MFP_RND"/>
    <property type="match status" value="1"/>
</dbReference>
<proteinExistence type="predicted"/>
<dbReference type="SUPFAM" id="SSF111369">
    <property type="entry name" value="HlyD-like secretion proteins"/>
    <property type="match status" value="3"/>
</dbReference>
<keyword evidence="2" id="KW-0472">Membrane</keyword>
<dbReference type="InterPro" id="IPR058624">
    <property type="entry name" value="MdtA-like_HH"/>
</dbReference>
<feature type="region of interest" description="Disordered" evidence="1">
    <location>
        <begin position="1"/>
        <end position="58"/>
    </location>
</feature>
<dbReference type="InterPro" id="IPR058792">
    <property type="entry name" value="Beta-barrel_RND_2"/>
</dbReference>
<dbReference type="Gene3D" id="2.40.50.100">
    <property type="match status" value="1"/>
</dbReference>
<dbReference type="InterPro" id="IPR050739">
    <property type="entry name" value="MFP"/>
</dbReference>
<keyword evidence="2" id="KW-1133">Transmembrane helix</keyword>
<dbReference type="InterPro" id="IPR058625">
    <property type="entry name" value="MdtA-like_BSH"/>
</dbReference>
<protein>
    <submittedName>
        <fullName evidence="6">Multidrug resistance efflux pump</fullName>
    </submittedName>
</protein>
<feature type="transmembrane region" description="Helical" evidence="2">
    <location>
        <begin position="66"/>
        <end position="85"/>
    </location>
</feature>
<organism evidence="6 7">
    <name type="scientific">Sphingomonas gellani</name>
    <dbReference type="NCBI Taxonomy" id="1166340"/>
    <lineage>
        <taxon>Bacteria</taxon>
        <taxon>Pseudomonadati</taxon>
        <taxon>Pseudomonadota</taxon>
        <taxon>Alphaproteobacteria</taxon>
        <taxon>Sphingomonadales</taxon>
        <taxon>Sphingomonadaceae</taxon>
        <taxon>Sphingomonas</taxon>
    </lineage>
</organism>
<sequence length="407" mass="42623">MTDTRTPEPTAVTPSPRTDEKIAQDAAASPAQPGTAAPVPPASAAQPGPAATGGSGWRPPTLSSPAIILIAVLTLGGIGAVLAAWRIWPFDTARESTDNAYVRGRVTVIAPQVSGYVAQVLVRDFATVSAGQPLVVIDRRIYAQRVDQATATLEGQQATLANSRQAAASRAASFRAQDAAVQNAQAQLLRAQADLARVNDLVRDGSVSLRERDQTVAALRQAQAGVSQAEAARDIARQDIRTVEVGRGGQQAGVSGAEAALRLARIDLANTVIRAPETGRLSEVGVRVGQYVTAGSQLMFLVPRGVWVIANFKEAQTARVRVGQPASFTVDGLANARLSGHVEQISPAAGSEFAVLRADNATGNFTKVPQRIAVRIRIDPNQPLAARLRPGMSVQARVDTAGARDAQ</sequence>
<dbReference type="PANTHER" id="PTHR30386:SF24">
    <property type="entry name" value="MULTIDRUG RESISTANCE EFFLUX PUMP"/>
    <property type="match status" value="1"/>
</dbReference>
<reference evidence="7" key="1">
    <citation type="submission" date="2016-10" db="EMBL/GenBank/DDBJ databases">
        <authorList>
            <person name="Varghese N."/>
            <person name="Submissions S."/>
        </authorList>
    </citation>
    <scope>NUCLEOTIDE SEQUENCE [LARGE SCALE GENOMIC DNA]</scope>
    <source>
        <strain evidence="7">S6-262</strain>
    </source>
</reference>
<feature type="compositionally biased region" description="Low complexity" evidence="1">
    <location>
        <begin position="26"/>
        <end position="50"/>
    </location>
</feature>
<dbReference type="RefSeq" id="WP_093665974.1">
    <property type="nucleotide sequence ID" value="NZ_FOCF01000005.1"/>
</dbReference>
<dbReference type="Gene3D" id="1.10.287.470">
    <property type="entry name" value="Helix hairpin bin"/>
    <property type="match status" value="2"/>
</dbReference>
<feature type="domain" description="Multidrug resistance protein MdtA-like barrel-sandwich hybrid" evidence="4">
    <location>
        <begin position="108"/>
        <end position="301"/>
    </location>
</feature>
<dbReference type="EMBL" id="FOCF01000005">
    <property type="protein sequence ID" value="SEN28012.1"/>
    <property type="molecule type" value="Genomic_DNA"/>
</dbReference>
<evidence type="ECO:0000313" key="6">
    <source>
        <dbReference type="EMBL" id="SEN28012.1"/>
    </source>
</evidence>
<dbReference type="Proteomes" id="UP000199206">
    <property type="component" value="Unassembled WGS sequence"/>
</dbReference>
<feature type="domain" description="CusB-like beta-barrel" evidence="5">
    <location>
        <begin position="306"/>
        <end position="350"/>
    </location>
</feature>